<name>A0AA35S8P6_GEOBA</name>
<evidence type="ECO:0000313" key="2">
    <source>
        <dbReference type="Proteomes" id="UP001174909"/>
    </source>
</evidence>
<dbReference type="Proteomes" id="UP001174909">
    <property type="component" value="Unassembled WGS sequence"/>
</dbReference>
<protein>
    <submittedName>
        <fullName evidence="1">Uncharacterized protein</fullName>
    </submittedName>
</protein>
<sequence>MFIQRKAIIIVACIKWNEDHPQKWISAKVYQSFSYACITHDTVCSHRSNHFRYALNQLCCISQNMHKI</sequence>
<dbReference type="AlphaFoldDB" id="A0AA35S8P6"/>
<proteinExistence type="predicted"/>
<reference evidence="1" key="1">
    <citation type="submission" date="2023-03" db="EMBL/GenBank/DDBJ databases">
        <authorList>
            <person name="Steffen K."/>
            <person name="Cardenas P."/>
        </authorList>
    </citation>
    <scope>NUCLEOTIDE SEQUENCE</scope>
</reference>
<keyword evidence="2" id="KW-1185">Reference proteome</keyword>
<accession>A0AA35S8P6</accession>
<evidence type="ECO:0000313" key="1">
    <source>
        <dbReference type="EMBL" id="CAI8025520.1"/>
    </source>
</evidence>
<feature type="non-terminal residue" evidence="1">
    <location>
        <position position="68"/>
    </location>
</feature>
<dbReference type="EMBL" id="CASHTH010002158">
    <property type="protein sequence ID" value="CAI8025520.1"/>
    <property type="molecule type" value="Genomic_DNA"/>
</dbReference>
<comment type="caution">
    <text evidence="1">The sequence shown here is derived from an EMBL/GenBank/DDBJ whole genome shotgun (WGS) entry which is preliminary data.</text>
</comment>
<gene>
    <name evidence="1" type="ORF">GBAR_LOCUS14739</name>
</gene>
<organism evidence="1 2">
    <name type="scientific">Geodia barretti</name>
    <name type="common">Barrett's horny sponge</name>
    <dbReference type="NCBI Taxonomy" id="519541"/>
    <lineage>
        <taxon>Eukaryota</taxon>
        <taxon>Metazoa</taxon>
        <taxon>Porifera</taxon>
        <taxon>Demospongiae</taxon>
        <taxon>Heteroscleromorpha</taxon>
        <taxon>Tetractinellida</taxon>
        <taxon>Astrophorina</taxon>
        <taxon>Geodiidae</taxon>
        <taxon>Geodia</taxon>
    </lineage>
</organism>